<evidence type="ECO:0000256" key="1">
    <source>
        <dbReference type="ARBA" id="ARBA00002668"/>
    </source>
</evidence>
<gene>
    <name evidence="5" type="ORF">C4D60_Mb02t19910</name>
</gene>
<dbReference type="EMBL" id="PYDT01000011">
    <property type="protein sequence ID" value="THU45621.1"/>
    <property type="molecule type" value="Genomic_DNA"/>
</dbReference>
<comment type="caution">
    <text evidence="5">The sequence shown here is derived from an EMBL/GenBank/DDBJ whole genome shotgun (WGS) entry which is preliminary data.</text>
</comment>
<evidence type="ECO:0000256" key="3">
    <source>
        <dbReference type="ARBA" id="ARBA00022786"/>
    </source>
</evidence>
<protein>
    <recommendedName>
        <fullName evidence="4">BACK domain-containing protein</fullName>
    </recommendedName>
</protein>
<evidence type="ECO:0000259" key="4">
    <source>
        <dbReference type="Pfam" id="PF07707"/>
    </source>
</evidence>
<dbReference type="Pfam" id="PF07707">
    <property type="entry name" value="BACK"/>
    <property type="match status" value="1"/>
</dbReference>
<reference evidence="5 6" key="1">
    <citation type="journal article" date="2019" name="Nat. Plants">
        <title>Genome sequencing of Musa balbisiana reveals subgenome evolution and function divergence in polyploid bananas.</title>
        <authorList>
            <person name="Yao X."/>
        </authorList>
    </citation>
    <scope>NUCLEOTIDE SEQUENCE [LARGE SCALE GENOMIC DNA]</scope>
    <source>
        <strain evidence="6">cv. DH-PKW</strain>
        <tissue evidence="5">Leaves</tissue>
    </source>
</reference>
<name>A0A4S8IC39_MUSBA</name>
<dbReference type="InterPro" id="IPR045890">
    <property type="entry name" value="POB1-like"/>
</dbReference>
<keyword evidence="6" id="KW-1185">Reference proteome</keyword>
<dbReference type="GO" id="GO:0005634">
    <property type="term" value="C:nucleus"/>
    <property type="evidence" value="ECO:0007669"/>
    <property type="project" value="TreeGrafter"/>
</dbReference>
<evidence type="ECO:0000313" key="5">
    <source>
        <dbReference type="EMBL" id="THU45621.1"/>
    </source>
</evidence>
<comment type="function">
    <text evidence="1">May act as a substrate-specific adapter of an E3 ubiquitin-protein ligase complex (CUL3-RBX1-BTB) which mediates the ubiquitination and subsequent proteasomal degradation of target proteins.</text>
</comment>
<dbReference type="Proteomes" id="UP000317650">
    <property type="component" value="Chromosome 2"/>
</dbReference>
<dbReference type="Gene3D" id="1.25.40.420">
    <property type="match status" value="1"/>
</dbReference>
<dbReference type="PANTHER" id="PTHR46336:SF3">
    <property type="entry name" value="BTB_POZ DOMAIN-CONTAINING PROTEIN POB1"/>
    <property type="match status" value="1"/>
</dbReference>
<dbReference type="InterPro" id="IPR011705">
    <property type="entry name" value="BACK"/>
</dbReference>
<keyword evidence="3" id="KW-0833">Ubl conjugation pathway</keyword>
<organism evidence="5 6">
    <name type="scientific">Musa balbisiana</name>
    <name type="common">Banana</name>
    <dbReference type="NCBI Taxonomy" id="52838"/>
    <lineage>
        <taxon>Eukaryota</taxon>
        <taxon>Viridiplantae</taxon>
        <taxon>Streptophyta</taxon>
        <taxon>Embryophyta</taxon>
        <taxon>Tracheophyta</taxon>
        <taxon>Spermatophyta</taxon>
        <taxon>Magnoliopsida</taxon>
        <taxon>Liliopsida</taxon>
        <taxon>Zingiberales</taxon>
        <taxon>Musaceae</taxon>
        <taxon>Musa</taxon>
    </lineage>
</organism>
<sequence length="295" mass="34015">MNMESALLYLDLPSCVSIAPEVQLQDESTIIPLAAIEVLLSSDRLQVASEDAVYDFVLKWAHARYPVPEERREILRSHLLDHVRFPCMSLEKLREVLNDLDHELVSNLVNEALWFKADAPRRQRALAAESTHKRFTERDYTHRPLKILEFDRPHPQYIVYLDLRKEECATKLFPAGQIDSQSFHFGGHRFVLSASCYSNGITGHHFDLHLRMQPDGSASSPVITCKSCPRKKPFRDFLETFEKTYTFWGGNTEVSRSLLHLEWNSFIAAKSNYFIDDTLHMRVALAIRQAPPAYL</sequence>
<dbReference type="GO" id="GO:0010114">
    <property type="term" value="P:response to red light"/>
    <property type="evidence" value="ECO:0007669"/>
    <property type="project" value="TreeGrafter"/>
</dbReference>
<proteinExistence type="predicted"/>
<dbReference type="AlphaFoldDB" id="A0A4S8IC39"/>
<accession>A0A4S8IC39</accession>
<feature type="domain" description="BACK" evidence="4">
    <location>
        <begin position="21"/>
        <end position="97"/>
    </location>
</feature>
<evidence type="ECO:0000256" key="2">
    <source>
        <dbReference type="ARBA" id="ARBA00004906"/>
    </source>
</evidence>
<dbReference type="STRING" id="52838.A0A4S8IC39"/>
<evidence type="ECO:0000313" key="6">
    <source>
        <dbReference type="Proteomes" id="UP000317650"/>
    </source>
</evidence>
<comment type="pathway">
    <text evidence="2">Protein modification; protein ubiquitination.</text>
</comment>
<dbReference type="PANTHER" id="PTHR46336">
    <property type="entry name" value="OS02G0260700 PROTEIN"/>
    <property type="match status" value="1"/>
</dbReference>
<dbReference type="FunFam" id="1.25.40.420:FF:000008">
    <property type="entry name" value="BTB/POZ domain-containing protein POB1"/>
    <property type="match status" value="1"/>
</dbReference>